<evidence type="ECO:0000313" key="2">
    <source>
        <dbReference type="EMBL" id="GLI60163.1"/>
    </source>
</evidence>
<evidence type="ECO:0008006" key="4">
    <source>
        <dbReference type="Google" id="ProtNLM"/>
    </source>
</evidence>
<feature type="compositionally biased region" description="Gly residues" evidence="1">
    <location>
        <begin position="80"/>
        <end position="91"/>
    </location>
</feature>
<accession>A0ABQ5RSD8</accession>
<keyword evidence="3" id="KW-1185">Reference proteome</keyword>
<evidence type="ECO:0000256" key="1">
    <source>
        <dbReference type="SAM" id="MobiDB-lite"/>
    </source>
</evidence>
<dbReference type="EMBL" id="BSDZ01000005">
    <property type="protein sequence ID" value="GLI60163.1"/>
    <property type="molecule type" value="Genomic_DNA"/>
</dbReference>
<reference evidence="2 3" key="1">
    <citation type="journal article" date="2023" name="IScience">
        <title>Expanded male sex-determining region conserved during the evolution of homothallism in the green alga Volvox.</title>
        <authorList>
            <person name="Yamamoto K."/>
            <person name="Matsuzaki R."/>
            <person name="Mahakham W."/>
            <person name="Heman W."/>
            <person name="Sekimoto H."/>
            <person name="Kawachi M."/>
            <person name="Minakuchi Y."/>
            <person name="Toyoda A."/>
            <person name="Nozaki H."/>
        </authorList>
    </citation>
    <scope>NUCLEOTIDE SEQUENCE [LARGE SCALE GENOMIC DNA]</scope>
    <source>
        <strain evidence="2 3">NIES-4468</strain>
    </source>
</reference>
<feature type="compositionally biased region" description="Low complexity" evidence="1">
    <location>
        <begin position="92"/>
        <end position="142"/>
    </location>
</feature>
<feature type="non-terminal residue" evidence="2">
    <location>
        <position position="169"/>
    </location>
</feature>
<feature type="region of interest" description="Disordered" evidence="1">
    <location>
        <begin position="69"/>
        <end position="169"/>
    </location>
</feature>
<comment type="caution">
    <text evidence="2">The sequence shown here is derived from an EMBL/GenBank/DDBJ whole genome shotgun (WGS) entry which is preliminary data.</text>
</comment>
<evidence type="ECO:0000313" key="3">
    <source>
        <dbReference type="Proteomes" id="UP001165090"/>
    </source>
</evidence>
<proteinExistence type="predicted"/>
<organism evidence="2 3">
    <name type="scientific">Volvox africanus</name>
    <dbReference type="NCBI Taxonomy" id="51714"/>
    <lineage>
        <taxon>Eukaryota</taxon>
        <taxon>Viridiplantae</taxon>
        <taxon>Chlorophyta</taxon>
        <taxon>core chlorophytes</taxon>
        <taxon>Chlorophyceae</taxon>
        <taxon>CS clade</taxon>
        <taxon>Chlamydomonadales</taxon>
        <taxon>Volvocaceae</taxon>
        <taxon>Volvox</taxon>
    </lineage>
</organism>
<feature type="compositionally biased region" description="Polar residues" evidence="1">
    <location>
        <begin position="69"/>
        <end position="78"/>
    </location>
</feature>
<sequence>MAGHHDAKWLKEQLSRVLGWDELIITGLVDAVVQAAGPGGDRSELEAMVENFMADSPAGIALINDFIARQQQPASSETRAGGGGGGGGGGSTTTTTTSSTSKSYAALTSAPSASAAARTTVQQQQQQQQQHGRGQRQQQQQQSVSSKPAGPSAAPYSWQALGGHQNKGG</sequence>
<dbReference type="Proteomes" id="UP001165090">
    <property type="component" value="Unassembled WGS sequence"/>
</dbReference>
<protein>
    <recommendedName>
        <fullName evidence="4">PWI domain-containing protein</fullName>
    </recommendedName>
</protein>
<name>A0ABQ5RSD8_9CHLO</name>
<gene>
    <name evidence="2" type="ORF">VaNZ11_002227</name>
</gene>